<dbReference type="OrthoDB" id="5599649at2759"/>
<sequence length="457" mass="48342">MRVSKALCRALAATTVALTTTAPAAADPLASDTDKHIAVRRDLHPRGLLDGLAGILNVGRAGENDGTNGNNNLVGKADETGENTDTSNDDNKSTDNDDKTTNNTDDNNDDSTTQRPTDDSTSDKDTTTKDDTSSDKDTSSDRTTENSDKTSDDSDKTSEHHTPTDSHKDTDTDTQTDTDAESDPKPSTRTKTDTDTEATDSPTPTDSPSMVVVTATRPGVTTTTMIGPAPTIDDANGDKADVGSSGNLTSIIVASSVTAAALLLCTVLFYLYRRRRNRMTHGEEDFFAKGPLDGSPLSRADNTIATTSPFIPPAQSSGDGYTKPEDSAFYGAGAVSNDRRTEDSFRSQSAVNDNTHLLANQHYRSAATAPVTAAAASAPYAQPATNPHYRPQGTAPPAPPMLQAAAPAPYGARPSQQRMQVAGYPKVPRMPVQQQQQPLQQHSVFSPLQHNHGSTGP</sequence>
<evidence type="ECO:0000313" key="5">
    <source>
        <dbReference type="Proteomes" id="UP000242474"/>
    </source>
</evidence>
<keyword evidence="2" id="KW-0472">Membrane</keyword>
<evidence type="ECO:0000256" key="1">
    <source>
        <dbReference type="SAM" id="MobiDB-lite"/>
    </source>
</evidence>
<dbReference type="EMBL" id="KZ303487">
    <property type="protein sequence ID" value="PIA19321.1"/>
    <property type="molecule type" value="Genomic_DNA"/>
</dbReference>
<feature type="compositionally biased region" description="Acidic residues" evidence="1">
    <location>
        <begin position="172"/>
        <end position="181"/>
    </location>
</feature>
<evidence type="ECO:0000313" key="4">
    <source>
        <dbReference type="EMBL" id="PIA19321.1"/>
    </source>
</evidence>
<feature type="compositionally biased region" description="Low complexity" evidence="1">
    <location>
        <begin position="101"/>
        <end position="113"/>
    </location>
</feature>
<feature type="transmembrane region" description="Helical" evidence="2">
    <location>
        <begin position="251"/>
        <end position="272"/>
    </location>
</feature>
<organism evidence="4 5">
    <name type="scientific">Coemansia reversa (strain ATCC 12441 / NRRL 1564)</name>
    <dbReference type="NCBI Taxonomy" id="763665"/>
    <lineage>
        <taxon>Eukaryota</taxon>
        <taxon>Fungi</taxon>
        <taxon>Fungi incertae sedis</taxon>
        <taxon>Zoopagomycota</taxon>
        <taxon>Kickxellomycotina</taxon>
        <taxon>Kickxellomycetes</taxon>
        <taxon>Kickxellales</taxon>
        <taxon>Kickxellaceae</taxon>
        <taxon>Coemansia</taxon>
    </lineage>
</organism>
<dbReference type="STRING" id="763665.A0A2G5BK01"/>
<feature type="signal peptide" evidence="3">
    <location>
        <begin position="1"/>
        <end position="26"/>
    </location>
</feature>
<keyword evidence="2" id="KW-0812">Transmembrane</keyword>
<proteinExistence type="predicted"/>
<feature type="compositionally biased region" description="Basic and acidic residues" evidence="1">
    <location>
        <begin position="182"/>
        <end position="194"/>
    </location>
</feature>
<evidence type="ECO:0000256" key="3">
    <source>
        <dbReference type="SAM" id="SignalP"/>
    </source>
</evidence>
<gene>
    <name evidence="4" type="ORF">COEREDRAFT_79265</name>
</gene>
<feature type="compositionally biased region" description="Basic and acidic residues" evidence="1">
    <location>
        <begin position="89"/>
        <end position="100"/>
    </location>
</feature>
<protein>
    <recommendedName>
        <fullName evidence="6">Mid2 domain-containing protein</fullName>
    </recommendedName>
</protein>
<feature type="region of interest" description="Disordered" evidence="1">
    <location>
        <begin position="392"/>
        <end position="457"/>
    </location>
</feature>
<evidence type="ECO:0008006" key="6">
    <source>
        <dbReference type="Google" id="ProtNLM"/>
    </source>
</evidence>
<evidence type="ECO:0000256" key="2">
    <source>
        <dbReference type="SAM" id="Phobius"/>
    </source>
</evidence>
<dbReference type="AlphaFoldDB" id="A0A2G5BK01"/>
<keyword evidence="5" id="KW-1185">Reference proteome</keyword>
<feature type="chain" id="PRO_5013875446" description="Mid2 domain-containing protein" evidence="3">
    <location>
        <begin position="27"/>
        <end position="457"/>
    </location>
</feature>
<feature type="compositionally biased region" description="Basic and acidic residues" evidence="1">
    <location>
        <begin position="116"/>
        <end position="171"/>
    </location>
</feature>
<accession>A0A2G5BK01</accession>
<name>A0A2G5BK01_COERN</name>
<feature type="compositionally biased region" description="Polar residues" evidence="1">
    <location>
        <begin position="442"/>
        <end position="457"/>
    </location>
</feature>
<keyword evidence="2" id="KW-1133">Transmembrane helix</keyword>
<dbReference type="Proteomes" id="UP000242474">
    <property type="component" value="Unassembled WGS sequence"/>
</dbReference>
<reference evidence="4 5" key="1">
    <citation type="journal article" date="2015" name="Genome Biol. Evol.">
        <title>Phylogenomic analyses indicate that early fungi evolved digesting cell walls of algal ancestors of land plants.</title>
        <authorList>
            <person name="Chang Y."/>
            <person name="Wang S."/>
            <person name="Sekimoto S."/>
            <person name="Aerts A.L."/>
            <person name="Choi C."/>
            <person name="Clum A."/>
            <person name="LaButti K.M."/>
            <person name="Lindquist E.A."/>
            <person name="Yee Ngan C."/>
            <person name="Ohm R.A."/>
            <person name="Salamov A.A."/>
            <person name="Grigoriev I.V."/>
            <person name="Spatafora J.W."/>
            <person name="Berbee M.L."/>
        </authorList>
    </citation>
    <scope>NUCLEOTIDE SEQUENCE [LARGE SCALE GENOMIC DNA]</scope>
    <source>
        <strain evidence="4 5">NRRL 1564</strain>
    </source>
</reference>
<feature type="region of interest" description="Disordered" evidence="1">
    <location>
        <begin position="60"/>
        <end position="210"/>
    </location>
</feature>
<keyword evidence="3" id="KW-0732">Signal</keyword>